<sequence length="478" mass="51019">MRDNNNDFDERREYRKKRRVRNQVISYVCVIIFFAAVITGAAIGIRTLTKNISEKKQAEELAVQLEEISNQEEVAVAPPEAVKEEPSEEVDWLEEMVEACIAEMPLEDKVAGLFMITPEALTGVSQAIKAGDGTKDALNQYAVGGLIYFSQNIKDKEQLTQMLSNTSSMSKYPLFLAVDEEGGSVSRVSGSKIEVPEVSDMAEVGASGDTKEAYNAGTTIASYLYELGFNVDFAPVADVVTDTGSSVIGSRSFGSDPATVGNMVAAMVGGLQDTGISSCLKHFPGIGDTTEDTHKGMASAEKSLEDMKASDFIPFQSGIGSGAHFVMVSHVSAPNLVGDNTPCSLSDKVITDVLRGELGYNGIVITDAMNMAAVTEYYASDEAAVMAIKAGADMILMPEDFQAAYDGVLAAVKDGVIAEDRINESLKRIYRVKYRDRVEQSDVSADESAVSEGATGEGDASGSAGEEQLEEQPADAGE</sequence>
<dbReference type="InterPro" id="IPR019800">
    <property type="entry name" value="Glyco_hydro_3_AS"/>
</dbReference>
<protein>
    <recommendedName>
        <fullName evidence="3">beta-N-acetylhexosaminidase</fullName>
        <ecNumber evidence="3">3.2.1.52</ecNumber>
    </recommendedName>
</protein>
<reference evidence="9 10" key="1">
    <citation type="submission" date="2019-03" db="EMBL/GenBank/DDBJ databases">
        <title>Genomic Encyclopedia of Type Strains, Phase IV (KMG-IV): sequencing the most valuable type-strain genomes for metagenomic binning, comparative biology and taxonomic classification.</title>
        <authorList>
            <person name="Goeker M."/>
        </authorList>
    </citation>
    <scope>NUCLEOTIDE SEQUENCE [LARGE SCALE GENOMIC DNA]</scope>
    <source>
        <strain evidence="9 10">DSM 100556</strain>
    </source>
</reference>
<dbReference type="Pfam" id="PF00933">
    <property type="entry name" value="Glyco_hydro_3"/>
    <property type="match status" value="1"/>
</dbReference>
<accession>A0A4R1R553</accession>
<feature type="compositionally biased region" description="Low complexity" evidence="6">
    <location>
        <begin position="451"/>
        <end position="466"/>
    </location>
</feature>
<name>A0A4R1R553_9FIRM</name>
<dbReference type="OrthoDB" id="9805821at2"/>
<comment type="similarity">
    <text evidence="2">Belongs to the glycosyl hydrolase 3 family.</text>
</comment>
<evidence type="ECO:0000256" key="5">
    <source>
        <dbReference type="ARBA" id="ARBA00023295"/>
    </source>
</evidence>
<comment type="catalytic activity">
    <reaction evidence="1">
        <text>Hydrolysis of terminal non-reducing N-acetyl-D-hexosamine residues in N-acetyl-beta-D-hexosaminides.</text>
        <dbReference type="EC" id="3.2.1.52"/>
    </reaction>
</comment>
<gene>
    <name evidence="9" type="ORF">EDD76_102307</name>
</gene>
<dbReference type="PROSITE" id="PS00775">
    <property type="entry name" value="GLYCOSYL_HYDROL_F3"/>
    <property type="match status" value="1"/>
</dbReference>
<dbReference type="PANTHER" id="PTHR30480">
    <property type="entry name" value="BETA-HEXOSAMINIDASE-RELATED"/>
    <property type="match status" value="1"/>
</dbReference>
<evidence type="ECO:0000256" key="6">
    <source>
        <dbReference type="SAM" id="MobiDB-lite"/>
    </source>
</evidence>
<evidence type="ECO:0000256" key="4">
    <source>
        <dbReference type="ARBA" id="ARBA00022801"/>
    </source>
</evidence>
<proteinExistence type="inferred from homology"/>
<evidence type="ECO:0000313" key="10">
    <source>
        <dbReference type="Proteomes" id="UP000295718"/>
    </source>
</evidence>
<dbReference type="InterPro" id="IPR050226">
    <property type="entry name" value="NagZ_Beta-hexosaminidase"/>
</dbReference>
<dbReference type="RefSeq" id="WP_035315098.1">
    <property type="nucleotide sequence ID" value="NZ_JPNB01000001.1"/>
</dbReference>
<dbReference type="InterPro" id="IPR036962">
    <property type="entry name" value="Glyco_hydro_3_N_sf"/>
</dbReference>
<dbReference type="InterPro" id="IPR017853">
    <property type="entry name" value="GH"/>
</dbReference>
<evidence type="ECO:0000256" key="2">
    <source>
        <dbReference type="ARBA" id="ARBA00005336"/>
    </source>
</evidence>
<dbReference type="GO" id="GO:0005975">
    <property type="term" value="P:carbohydrate metabolic process"/>
    <property type="evidence" value="ECO:0007669"/>
    <property type="project" value="InterPro"/>
</dbReference>
<dbReference type="AlphaFoldDB" id="A0A4R1R553"/>
<evidence type="ECO:0000256" key="7">
    <source>
        <dbReference type="SAM" id="Phobius"/>
    </source>
</evidence>
<keyword evidence="10" id="KW-1185">Reference proteome</keyword>
<feature type="transmembrane region" description="Helical" evidence="7">
    <location>
        <begin position="24"/>
        <end position="45"/>
    </location>
</feature>
<dbReference type="EMBL" id="SLUO01000002">
    <property type="protein sequence ID" value="TCL60609.1"/>
    <property type="molecule type" value="Genomic_DNA"/>
</dbReference>
<dbReference type="SUPFAM" id="SSF51445">
    <property type="entry name" value="(Trans)glycosidases"/>
    <property type="match status" value="1"/>
</dbReference>
<organism evidence="9 10">
    <name type="scientific">Kineothrix alysoides</name>
    <dbReference type="NCBI Taxonomy" id="1469948"/>
    <lineage>
        <taxon>Bacteria</taxon>
        <taxon>Bacillati</taxon>
        <taxon>Bacillota</taxon>
        <taxon>Clostridia</taxon>
        <taxon>Lachnospirales</taxon>
        <taxon>Lachnospiraceae</taxon>
        <taxon>Kineothrix</taxon>
    </lineage>
</organism>
<feature type="domain" description="Glycoside hydrolase family 3 N-terminal" evidence="8">
    <location>
        <begin position="106"/>
        <end position="432"/>
    </location>
</feature>
<dbReference type="EC" id="3.2.1.52" evidence="3"/>
<evidence type="ECO:0000256" key="1">
    <source>
        <dbReference type="ARBA" id="ARBA00001231"/>
    </source>
</evidence>
<dbReference type="Gene3D" id="3.20.20.300">
    <property type="entry name" value="Glycoside hydrolase, family 3, N-terminal domain"/>
    <property type="match status" value="1"/>
</dbReference>
<dbReference type="PANTHER" id="PTHR30480:SF13">
    <property type="entry name" value="BETA-HEXOSAMINIDASE"/>
    <property type="match status" value="1"/>
</dbReference>
<evidence type="ECO:0000256" key="3">
    <source>
        <dbReference type="ARBA" id="ARBA00012663"/>
    </source>
</evidence>
<keyword evidence="5" id="KW-0326">Glycosidase</keyword>
<keyword evidence="7" id="KW-0812">Transmembrane</keyword>
<dbReference type="GO" id="GO:0004563">
    <property type="term" value="F:beta-N-acetylhexosaminidase activity"/>
    <property type="evidence" value="ECO:0007669"/>
    <property type="project" value="UniProtKB-EC"/>
</dbReference>
<keyword evidence="4" id="KW-0378">Hydrolase</keyword>
<dbReference type="InterPro" id="IPR001764">
    <property type="entry name" value="Glyco_hydro_3_N"/>
</dbReference>
<dbReference type="STRING" id="1469948.GCA_000732725_00343"/>
<dbReference type="GO" id="GO:0009254">
    <property type="term" value="P:peptidoglycan turnover"/>
    <property type="evidence" value="ECO:0007669"/>
    <property type="project" value="TreeGrafter"/>
</dbReference>
<keyword evidence="7" id="KW-0472">Membrane</keyword>
<feature type="compositionally biased region" description="Acidic residues" evidence="6">
    <location>
        <begin position="467"/>
        <end position="478"/>
    </location>
</feature>
<feature type="region of interest" description="Disordered" evidence="6">
    <location>
        <begin position="437"/>
        <end position="478"/>
    </location>
</feature>
<evidence type="ECO:0000313" key="9">
    <source>
        <dbReference type="EMBL" id="TCL60609.1"/>
    </source>
</evidence>
<comment type="caution">
    <text evidence="9">The sequence shown here is derived from an EMBL/GenBank/DDBJ whole genome shotgun (WGS) entry which is preliminary data.</text>
</comment>
<evidence type="ECO:0000259" key="8">
    <source>
        <dbReference type="Pfam" id="PF00933"/>
    </source>
</evidence>
<dbReference type="Proteomes" id="UP000295718">
    <property type="component" value="Unassembled WGS sequence"/>
</dbReference>
<keyword evidence="7" id="KW-1133">Transmembrane helix</keyword>